<sequence>MKLRHLFTVGAAGVLISSGAAFAQQQNAPMSGASHTTDASTSTYGASTYSGSDYGGSGYTGASGAGARNYGEWVRSRNPSDCPAGLPCNVYKGS</sequence>
<keyword evidence="1" id="KW-0732">Signal</keyword>
<dbReference type="RefSeq" id="WP_040052453.1">
    <property type="nucleotide sequence ID" value="NZ_FCNV02000004.1"/>
</dbReference>
<accession>A0A658QX37</accession>
<evidence type="ECO:0000256" key="1">
    <source>
        <dbReference type="SAM" id="SignalP"/>
    </source>
</evidence>
<evidence type="ECO:0008006" key="4">
    <source>
        <dbReference type="Google" id="ProtNLM"/>
    </source>
</evidence>
<evidence type="ECO:0000313" key="2">
    <source>
        <dbReference type="EMBL" id="SAL30506.1"/>
    </source>
</evidence>
<keyword evidence="3" id="KW-1185">Reference proteome</keyword>
<dbReference type="AlphaFoldDB" id="A0A658QX37"/>
<gene>
    <name evidence="2" type="ORF">AWB72_02592</name>
</gene>
<name>A0A658QX37_9BURK</name>
<dbReference type="Proteomes" id="UP000198263">
    <property type="component" value="Unassembled WGS sequence"/>
</dbReference>
<feature type="chain" id="PRO_5025050679" description="Lipoprotein" evidence="1">
    <location>
        <begin position="24"/>
        <end position="94"/>
    </location>
</feature>
<proteinExistence type="predicted"/>
<feature type="signal peptide" evidence="1">
    <location>
        <begin position="1"/>
        <end position="23"/>
    </location>
</feature>
<protein>
    <recommendedName>
        <fullName evidence="4">Lipoprotein</fullName>
    </recommendedName>
</protein>
<evidence type="ECO:0000313" key="3">
    <source>
        <dbReference type="Proteomes" id="UP000198263"/>
    </source>
</evidence>
<organism evidence="2 3">
    <name type="scientific">Caballeronia concitans</name>
    <dbReference type="NCBI Taxonomy" id="1777133"/>
    <lineage>
        <taxon>Bacteria</taxon>
        <taxon>Pseudomonadati</taxon>
        <taxon>Pseudomonadota</taxon>
        <taxon>Betaproteobacteria</taxon>
        <taxon>Burkholderiales</taxon>
        <taxon>Burkholderiaceae</taxon>
        <taxon>Caballeronia</taxon>
    </lineage>
</organism>
<dbReference type="EMBL" id="FCNV02000004">
    <property type="protein sequence ID" value="SAL30506.1"/>
    <property type="molecule type" value="Genomic_DNA"/>
</dbReference>
<comment type="caution">
    <text evidence="2">The sequence shown here is derived from an EMBL/GenBank/DDBJ whole genome shotgun (WGS) entry which is preliminary data.</text>
</comment>
<reference evidence="2 3" key="1">
    <citation type="submission" date="2016-01" db="EMBL/GenBank/DDBJ databases">
        <authorList>
            <person name="Peeters C."/>
        </authorList>
    </citation>
    <scope>NUCLEOTIDE SEQUENCE [LARGE SCALE GENOMIC DNA]</scope>
    <source>
        <strain evidence="2">LMG 29315</strain>
    </source>
</reference>